<sequence length="70" mass="8058">MTYEEFQTKFEVVFNYPLSSQAASDCPIQIQRESRSVAEDFLKFQRLVEQSSRNAAALLASFQAKLHSRI</sequence>
<name>A0A0P7U405_SCLFO</name>
<gene>
    <name evidence="1" type="ORF">Z043_120137</name>
</gene>
<dbReference type="Proteomes" id="UP000034805">
    <property type="component" value="Unassembled WGS sequence"/>
</dbReference>
<accession>A0A0P7U405</accession>
<organism evidence="1 2">
    <name type="scientific">Scleropages formosus</name>
    <name type="common">Asian bonytongue</name>
    <name type="synonym">Osteoglossum formosum</name>
    <dbReference type="NCBI Taxonomy" id="113540"/>
    <lineage>
        <taxon>Eukaryota</taxon>
        <taxon>Metazoa</taxon>
        <taxon>Chordata</taxon>
        <taxon>Craniata</taxon>
        <taxon>Vertebrata</taxon>
        <taxon>Euteleostomi</taxon>
        <taxon>Actinopterygii</taxon>
        <taxon>Neopterygii</taxon>
        <taxon>Teleostei</taxon>
        <taxon>Osteoglossocephala</taxon>
        <taxon>Osteoglossomorpha</taxon>
        <taxon>Osteoglossiformes</taxon>
        <taxon>Osteoglossidae</taxon>
        <taxon>Scleropages</taxon>
    </lineage>
</organism>
<comment type="caution">
    <text evidence="1">The sequence shown here is derived from an EMBL/GenBank/DDBJ whole genome shotgun (WGS) entry which is preliminary data.</text>
</comment>
<dbReference type="AlphaFoldDB" id="A0A0P7U405"/>
<protein>
    <submittedName>
        <fullName evidence="1">Uncharacterized protein</fullName>
    </submittedName>
</protein>
<reference evidence="1 2" key="1">
    <citation type="submission" date="2015-08" db="EMBL/GenBank/DDBJ databases">
        <title>The genome of the Asian arowana (Scleropages formosus).</title>
        <authorList>
            <person name="Tan M.H."/>
            <person name="Gan H.M."/>
            <person name="Croft L.J."/>
            <person name="Austin C.M."/>
        </authorList>
    </citation>
    <scope>NUCLEOTIDE SEQUENCE [LARGE SCALE GENOMIC DNA]</scope>
    <source>
        <strain evidence="1">Aro1</strain>
    </source>
</reference>
<proteinExistence type="predicted"/>
<evidence type="ECO:0000313" key="2">
    <source>
        <dbReference type="Proteomes" id="UP000034805"/>
    </source>
</evidence>
<dbReference type="EMBL" id="JARO02009347">
    <property type="protein sequence ID" value="KPP61733.1"/>
    <property type="molecule type" value="Genomic_DNA"/>
</dbReference>
<evidence type="ECO:0000313" key="1">
    <source>
        <dbReference type="EMBL" id="KPP61733.1"/>
    </source>
</evidence>